<dbReference type="AlphaFoldDB" id="A0A382PV09"/>
<proteinExistence type="predicted"/>
<feature type="non-terminal residue" evidence="1">
    <location>
        <position position="45"/>
    </location>
</feature>
<name>A0A382PV09_9ZZZZ</name>
<organism evidence="1">
    <name type="scientific">marine metagenome</name>
    <dbReference type="NCBI Taxonomy" id="408172"/>
    <lineage>
        <taxon>unclassified sequences</taxon>
        <taxon>metagenomes</taxon>
        <taxon>ecological metagenomes</taxon>
    </lineage>
</organism>
<sequence>MEIKEKLKEAQLWYKRKLAMREDVKIEDINEEDVEQVEMLTEVPK</sequence>
<accession>A0A382PV09</accession>
<gene>
    <name evidence="1" type="ORF">METZ01_LOCUS330067</name>
</gene>
<evidence type="ECO:0000313" key="1">
    <source>
        <dbReference type="EMBL" id="SVC77213.1"/>
    </source>
</evidence>
<dbReference type="EMBL" id="UINC01110001">
    <property type="protein sequence ID" value="SVC77213.1"/>
    <property type="molecule type" value="Genomic_DNA"/>
</dbReference>
<protein>
    <submittedName>
        <fullName evidence="1">Uncharacterized protein</fullName>
    </submittedName>
</protein>
<reference evidence="1" key="1">
    <citation type="submission" date="2018-05" db="EMBL/GenBank/DDBJ databases">
        <authorList>
            <person name="Lanie J.A."/>
            <person name="Ng W.-L."/>
            <person name="Kazmierczak K.M."/>
            <person name="Andrzejewski T.M."/>
            <person name="Davidsen T.M."/>
            <person name="Wayne K.J."/>
            <person name="Tettelin H."/>
            <person name="Glass J.I."/>
            <person name="Rusch D."/>
            <person name="Podicherti R."/>
            <person name="Tsui H.-C.T."/>
            <person name="Winkler M.E."/>
        </authorList>
    </citation>
    <scope>NUCLEOTIDE SEQUENCE</scope>
</reference>